<dbReference type="SUPFAM" id="SSF46689">
    <property type="entry name" value="Homeodomain-like"/>
    <property type="match status" value="1"/>
</dbReference>
<dbReference type="Proteomes" id="UP000270673">
    <property type="component" value="Chromosome"/>
</dbReference>
<evidence type="ECO:0000313" key="6">
    <source>
        <dbReference type="Proteomes" id="UP000270673"/>
    </source>
</evidence>
<evidence type="ECO:0000259" key="4">
    <source>
        <dbReference type="PROSITE" id="PS01124"/>
    </source>
</evidence>
<dbReference type="GO" id="GO:0003700">
    <property type="term" value="F:DNA-binding transcription factor activity"/>
    <property type="evidence" value="ECO:0007669"/>
    <property type="project" value="InterPro"/>
</dbReference>
<sequence>MEPYNIVNIQEIAAFRKSASYKGEIAVFTSDTGTKFLLFENKSVYLNAFSYILVLSGRATLLVDSAEYPLDAHSLCILSPLHLTNFHQVSDDFQCLCLCSHKNFIDRLPILNIQHRIARRMNMYHYPIVQISEEEKLLLTTSMEDLRIQLSRTEHSYQLEMIQNALIRYYLEIDNILDNKEIDETTEGVPQTRYAYILRKFITLLMLHYKTEHSVPFYAREMNITPQYLTSIIKSQTGRSVNNFIYEMLYSEARNLLALSEFSIQQIASELQFSDQASFSKFFKRWAGISPLEFRNVMAKSKK</sequence>
<dbReference type="Pfam" id="PF12833">
    <property type="entry name" value="HTH_18"/>
    <property type="match status" value="1"/>
</dbReference>
<keyword evidence="6" id="KW-1185">Reference proteome</keyword>
<dbReference type="Gene3D" id="1.10.10.60">
    <property type="entry name" value="Homeodomain-like"/>
    <property type="match status" value="1"/>
</dbReference>
<keyword evidence="3" id="KW-0804">Transcription</keyword>
<dbReference type="PANTHER" id="PTHR43280">
    <property type="entry name" value="ARAC-FAMILY TRANSCRIPTIONAL REGULATOR"/>
    <property type="match status" value="1"/>
</dbReference>
<name>A0A3Q9IRW8_9BACT</name>
<dbReference type="InterPro" id="IPR018060">
    <property type="entry name" value="HTH_AraC"/>
</dbReference>
<evidence type="ECO:0000313" key="5">
    <source>
        <dbReference type="EMBL" id="AZS30410.1"/>
    </source>
</evidence>
<dbReference type="KEGG" id="buy:D8S85_13200"/>
<keyword evidence="2" id="KW-0238">DNA-binding</keyword>
<dbReference type="RefSeq" id="WP_127075210.1">
    <property type="nucleotide sequence ID" value="NZ_CP032819.1"/>
</dbReference>
<evidence type="ECO:0000256" key="2">
    <source>
        <dbReference type="ARBA" id="ARBA00023125"/>
    </source>
</evidence>
<evidence type="ECO:0000256" key="1">
    <source>
        <dbReference type="ARBA" id="ARBA00023015"/>
    </source>
</evidence>
<accession>A0A3Q9IRW8</accession>
<feature type="domain" description="HTH araC/xylS-type" evidence="4">
    <location>
        <begin position="199"/>
        <end position="297"/>
    </location>
</feature>
<dbReference type="EMBL" id="CP032819">
    <property type="protein sequence ID" value="AZS30410.1"/>
    <property type="molecule type" value="Genomic_DNA"/>
</dbReference>
<keyword evidence="1" id="KW-0805">Transcription regulation</keyword>
<dbReference type="AlphaFoldDB" id="A0A3Q9IRW8"/>
<dbReference type="GO" id="GO:0043565">
    <property type="term" value="F:sequence-specific DNA binding"/>
    <property type="evidence" value="ECO:0007669"/>
    <property type="project" value="InterPro"/>
</dbReference>
<gene>
    <name evidence="5" type="ORF">D8S85_13200</name>
</gene>
<evidence type="ECO:0000256" key="3">
    <source>
        <dbReference type="ARBA" id="ARBA00023163"/>
    </source>
</evidence>
<dbReference type="SMART" id="SM00342">
    <property type="entry name" value="HTH_ARAC"/>
    <property type="match status" value="1"/>
</dbReference>
<dbReference type="InterPro" id="IPR009057">
    <property type="entry name" value="Homeodomain-like_sf"/>
</dbReference>
<dbReference type="PROSITE" id="PS01124">
    <property type="entry name" value="HTH_ARAC_FAMILY_2"/>
    <property type="match status" value="1"/>
</dbReference>
<organism evidence="5 6">
    <name type="scientific">Butyricimonas faecalis</name>
    <dbReference type="NCBI Taxonomy" id="2093856"/>
    <lineage>
        <taxon>Bacteria</taxon>
        <taxon>Pseudomonadati</taxon>
        <taxon>Bacteroidota</taxon>
        <taxon>Bacteroidia</taxon>
        <taxon>Bacteroidales</taxon>
        <taxon>Odoribacteraceae</taxon>
        <taxon>Butyricimonas</taxon>
    </lineage>
</organism>
<proteinExistence type="predicted"/>
<dbReference type="PANTHER" id="PTHR43280:SF32">
    <property type="entry name" value="TRANSCRIPTIONAL REGULATORY PROTEIN"/>
    <property type="match status" value="1"/>
</dbReference>
<dbReference type="OrthoDB" id="1007667at2"/>
<protein>
    <submittedName>
        <fullName evidence="5">AraC family transcriptional regulator</fullName>
    </submittedName>
</protein>
<reference evidence="5 6" key="1">
    <citation type="submission" date="2018-10" db="EMBL/GenBank/DDBJ databases">
        <title>Butyricimonas faecalis sp. nov., isolated from human faeces and emended description of the genus Butyricimonas.</title>
        <authorList>
            <person name="Le Roy T."/>
            <person name="Van der Smissen P."/>
            <person name="Paquot A."/>
            <person name="Delzenne N."/>
            <person name="Muccioli G."/>
            <person name="Collet J.-F."/>
            <person name="Cani P.D."/>
        </authorList>
    </citation>
    <scope>NUCLEOTIDE SEQUENCE [LARGE SCALE GENOMIC DNA]</scope>
    <source>
        <strain evidence="5 6">H184</strain>
    </source>
</reference>